<reference evidence="2 3" key="1">
    <citation type="submission" date="2016-10" db="EMBL/GenBank/DDBJ databases">
        <authorList>
            <person name="de Groot N.N."/>
        </authorList>
    </citation>
    <scope>NUCLEOTIDE SEQUENCE [LARGE SCALE GENOMIC DNA]</scope>
    <source>
        <strain evidence="2 3">KH2T6</strain>
    </source>
</reference>
<evidence type="ECO:0000313" key="3">
    <source>
        <dbReference type="Proteomes" id="UP000186015"/>
    </source>
</evidence>
<dbReference type="GO" id="GO:0004553">
    <property type="term" value="F:hydrolase activity, hydrolyzing O-glycosyl compounds"/>
    <property type="evidence" value="ECO:0007669"/>
    <property type="project" value="InterPro"/>
</dbReference>
<proteinExistence type="predicted"/>
<organism evidence="2 3">
    <name type="scientific">Ruminococcus albus</name>
    <dbReference type="NCBI Taxonomy" id="1264"/>
    <lineage>
        <taxon>Bacteria</taxon>
        <taxon>Bacillati</taxon>
        <taxon>Bacillota</taxon>
        <taxon>Clostridia</taxon>
        <taxon>Eubacteriales</taxon>
        <taxon>Oscillospiraceae</taxon>
        <taxon>Ruminococcus</taxon>
    </lineage>
</organism>
<dbReference type="GO" id="GO:0000272">
    <property type="term" value="P:polysaccharide catabolic process"/>
    <property type="evidence" value="ECO:0007669"/>
    <property type="project" value="InterPro"/>
</dbReference>
<dbReference type="Proteomes" id="UP000186015">
    <property type="component" value="Unassembled WGS sequence"/>
</dbReference>
<evidence type="ECO:0000313" key="2">
    <source>
        <dbReference type="EMBL" id="SEL47826.1"/>
    </source>
</evidence>
<feature type="domain" description="Dockerin" evidence="1">
    <location>
        <begin position="1126"/>
        <end position="1192"/>
    </location>
</feature>
<name>A0A1H7QIT6_RUMAL</name>
<evidence type="ECO:0000259" key="1">
    <source>
        <dbReference type="PROSITE" id="PS51766"/>
    </source>
</evidence>
<sequence length="1198" mass="128855">GKTITSTPDYALENMFYGTDGTFTGTPNINTTYYMKSSKIHTHSFTYTANGATITATCGANDCYLIDNKALLTIIAPAKTSSNDTNSAAATLTGLADFNTATGNTVAEADIKYFKATKSGTTYTKIGDAQAAAPTDVGNYIAEITVENKTARVGYTITYVVPESDCLTFTAEKNSSSVTVYYATGTLQYKTNNDDTWRIYTNGTKIPLNKDDYVRFCGTGVTFGLGNHIWIGGQVACSGNVMSLRLNNFEDWKDAGLCDSCFEYMFYNCTGLTETPSLPATTLADYCYSSMFYNCTGLTETPELPATTLANKCYSDMFYHCTGLTETPELPATTLANKCYSGMFTGCTGLTEAPALPATTLADGCYARMFSGCTGIKLSETQNEEYNYVYKIPSGDKTISSVPNSALNQMFSYTGGTFTGTPNINTAYYMKSNNIHTHSFTYTADGATITATCGLNKCYLTNNNVALTIIAPEKTIYGDTNSAAATLTGLYNFNSVTGNTIEKSDIKYYKAIKSGTAYTKTGNALTAAPTNAGDYVAEITVRSKTASVGYTIAPKDMSSIVPSFSNLTYNGTLQTPVINTPIKYGNYTLVNGTDYDIVPLSTDMTNVGTKTVNVVYKGNFGGNISKTFSITQAKVTITSDNATKTYDGTALTKNTFTSVGLAATDTHTFTVVMTEASTITHKGTQPNVIATVDGVTVVAGTETSVGNYLVTASNGTLTINPANVTITIDNKSSKYKADIAELTYTSSGIIAGDDLGIQLSTTATKASEAGEYDITATWNNNPDYTVTVNKGKYTITKTDLTVSASGYSGTYDGNAHSISVDVIDSNAVVFYGTSELTADNYKTVGNTINPKYTNAGNYIVYYYIKTENYEPDLVYGSKTVNIAKAKVKVTADAKSKIYGKTDPELTYKATGLIGEDTMTGKLTRAKGENVDTYAITQGTLTAGKNYDITFTGADFTINKSVVTITAENKSSKYGEDIEELSYHIYGNYVDYNDLGIQLSTTATKTSKVGEYDITATWNNNPNYTATLKNGKYTITKANVKFTAPTANELTANDKVQALVTSGETRDGKIVYAVIANNENAPAEDEYFETIPTAIDPGTYYVWYKVIADENHNDSEPACISVTLADENWLLGDVNNDGKINITDITIVAAHAKGKKMLSKERFKRADVNLDGTVNITDVIQIAAHVKGKKMLVQKKDKS</sequence>
<gene>
    <name evidence="2" type="ORF">SAMN05216469_1411</name>
</gene>
<dbReference type="PROSITE" id="PS51766">
    <property type="entry name" value="DOCKERIN"/>
    <property type="match status" value="1"/>
</dbReference>
<feature type="non-terminal residue" evidence="2">
    <location>
        <position position="1"/>
    </location>
</feature>
<dbReference type="AlphaFoldDB" id="A0A1H7QIT6"/>
<dbReference type="Pfam" id="PF18676">
    <property type="entry name" value="MBG_2"/>
    <property type="match status" value="3"/>
</dbReference>
<dbReference type="CDD" id="cd14256">
    <property type="entry name" value="Dockerin_I"/>
    <property type="match status" value="1"/>
</dbReference>
<dbReference type="Gene3D" id="1.10.1330.10">
    <property type="entry name" value="Dockerin domain"/>
    <property type="match status" value="1"/>
</dbReference>
<dbReference type="InterPro" id="IPR016134">
    <property type="entry name" value="Dockerin_dom"/>
</dbReference>
<dbReference type="SUPFAM" id="SSF63446">
    <property type="entry name" value="Type I dockerin domain"/>
    <property type="match status" value="1"/>
</dbReference>
<dbReference type="Gene3D" id="3.30.160.710">
    <property type="match status" value="1"/>
</dbReference>
<accession>A0A1H7QIT6</accession>
<protein>
    <recommendedName>
        <fullName evidence="1">Dockerin domain-containing protein</fullName>
    </recommendedName>
</protein>
<dbReference type="InterPro" id="IPR041286">
    <property type="entry name" value="MBG_2"/>
</dbReference>
<dbReference type="InterPro" id="IPR002105">
    <property type="entry name" value="Dockerin_1_rpt"/>
</dbReference>
<dbReference type="EMBL" id="FOAT01000041">
    <property type="protein sequence ID" value="SEL47826.1"/>
    <property type="molecule type" value="Genomic_DNA"/>
</dbReference>
<dbReference type="Pfam" id="PF00404">
    <property type="entry name" value="Dockerin_1"/>
    <property type="match status" value="1"/>
</dbReference>
<dbReference type="InterPro" id="IPR036439">
    <property type="entry name" value="Dockerin_dom_sf"/>
</dbReference>